<dbReference type="GeneID" id="27324381"/>
<dbReference type="PROSITE" id="PS50922">
    <property type="entry name" value="TLC"/>
    <property type="match status" value="1"/>
</dbReference>
<keyword evidence="6 11" id="KW-1133">Transmembrane helix</keyword>
<feature type="region of interest" description="Disordered" evidence="10">
    <location>
        <begin position="377"/>
        <end position="418"/>
    </location>
</feature>
<feature type="transmembrane region" description="Helical" evidence="11">
    <location>
        <begin position="64"/>
        <end position="86"/>
    </location>
</feature>
<dbReference type="HOGENOM" id="CLU_028277_4_0_1"/>
<feature type="transmembrane region" description="Helical" evidence="11">
    <location>
        <begin position="289"/>
        <end position="306"/>
    </location>
</feature>
<dbReference type="OMA" id="WISHYIS"/>
<evidence type="ECO:0000256" key="2">
    <source>
        <dbReference type="ARBA" id="ARBA00009808"/>
    </source>
</evidence>
<dbReference type="GO" id="GO:0046513">
    <property type="term" value="P:ceramide biosynthetic process"/>
    <property type="evidence" value="ECO:0007669"/>
    <property type="project" value="InterPro"/>
</dbReference>
<keyword evidence="8" id="KW-0325">Glycoprotein</keyword>
<comment type="similarity">
    <text evidence="2">Belongs to the sphingosine N-acyltransferase family.</text>
</comment>
<dbReference type="Pfam" id="PF03798">
    <property type="entry name" value="TRAM_LAG1_CLN8"/>
    <property type="match status" value="1"/>
</dbReference>
<dbReference type="PANTHER" id="PTHR12560:SF11">
    <property type="entry name" value="CERAMIDE SYNTHASE LAC1-RELATED"/>
    <property type="match status" value="1"/>
</dbReference>
<evidence type="ECO:0000256" key="9">
    <source>
        <dbReference type="PROSITE-ProRule" id="PRU00205"/>
    </source>
</evidence>
<reference evidence="13 14" key="1">
    <citation type="submission" date="2015-01" db="EMBL/GenBank/DDBJ databases">
        <title>The Genome Sequence of Exophiala mesophila CBS40295.</title>
        <authorList>
            <consortium name="The Broad Institute Genomics Platform"/>
            <person name="Cuomo C."/>
            <person name="de Hoog S."/>
            <person name="Gorbushina A."/>
            <person name="Stielow B."/>
            <person name="Teixiera M."/>
            <person name="Abouelleil A."/>
            <person name="Chapman S.B."/>
            <person name="Priest M."/>
            <person name="Young S.K."/>
            <person name="Wortman J."/>
            <person name="Nusbaum C."/>
            <person name="Birren B."/>
        </authorList>
    </citation>
    <scope>NUCLEOTIDE SEQUENCE [LARGE SCALE GENOMIC DNA]</scope>
    <source>
        <strain evidence="13 14">CBS 40295</strain>
    </source>
</reference>
<accession>A0A0D1WSD4</accession>
<feature type="compositionally biased region" description="Basic residues" evidence="10">
    <location>
        <begin position="47"/>
        <end position="58"/>
    </location>
</feature>
<evidence type="ECO:0000256" key="1">
    <source>
        <dbReference type="ARBA" id="ARBA00004477"/>
    </source>
</evidence>
<comment type="subcellular location">
    <subcellularLocation>
        <location evidence="1">Endoplasmic reticulum membrane</location>
        <topology evidence="1">Multi-pass membrane protein</topology>
    </subcellularLocation>
</comment>
<keyword evidence="14" id="KW-1185">Reference proteome</keyword>
<evidence type="ECO:0000256" key="4">
    <source>
        <dbReference type="ARBA" id="ARBA00022692"/>
    </source>
</evidence>
<dbReference type="VEuPathDB" id="FungiDB:PV10_06536"/>
<feature type="transmembrane region" description="Helical" evidence="11">
    <location>
        <begin position="243"/>
        <end position="269"/>
    </location>
</feature>
<dbReference type="AlphaFoldDB" id="A0A0D1WSD4"/>
<dbReference type="SMART" id="SM00724">
    <property type="entry name" value="TLC"/>
    <property type="match status" value="1"/>
</dbReference>
<dbReference type="GO" id="GO:0050291">
    <property type="term" value="F:sphingosine N-acyltransferase activity"/>
    <property type="evidence" value="ECO:0007669"/>
    <property type="project" value="InterPro"/>
</dbReference>
<feature type="domain" description="TLC" evidence="12">
    <location>
        <begin position="157"/>
        <end position="373"/>
    </location>
</feature>
<dbReference type="EMBL" id="KN847523">
    <property type="protein sequence ID" value="KIV92065.1"/>
    <property type="molecule type" value="Genomic_DNA"/>
</dbReference>
<feature type="region of interest" description="Disordered" evidence="10">
    <location>
        <begin position="1"/>
        <end position="58"/>
    </location>
</feature>
<protein>
    <recommendedName>
        <fullName evidence="12">TLC domain-containing protein</fullName>
    </recommendedName>
</protein>
<organism evidence="13 14">
    <name type="scientific">Exophiala mesophila</name>
    <name type="common">Black yeast-like fungus</name>
    <dbReference type="NCBI Taxonomy" id="212818"/>
    <lineage>
        <taxon>Eukaryota</taxon>
        <taxon>Fungi</taxon>
        <taxon>Dikarya</taxon>
        <taxon>Ascomycota</taxon>
        <taxon>Pezizomycotina</taxon>
        <taxon>Eurotiomycetes</taxon>
        <taxon>Chaetothyriomycetidae</taxon>
        <taxon>Chaetothyriales</taxon>
        <taxon>Herpotrichiellaceae</taxon>
        <taxon>Exophiala</taxon>
    </lineage>
</organism>
<dbReference type="STRING" id="212818.A0A0D1WSD4"/>
<dbReference type="GO" id="GO:0005789">
    <property type="term" value="C:endoplasmic reticulum membrane"/>
    <property type="evidence" value="ECO:0007669"/>
    <property type="project" value="UniProtKB-SubCell"/>
</dbReference>
<keyword evidence="5" id="KW-0256">Endoplasmic reticulum</keyword>
<dbReference type="OrthoDB" id="3053196at2759"/>
<feature type="compositionally biased region" description="Basic and acidic residues" evidence="10">
    <location>
        <begin position="395"/>
        <end position="418"/>
    </location>
</feature>
<feature type="transmembrane region" description="Helical" evidence="11">
    <location>
        <begin position="211"/>
        <end position="231"/>
    </location>
</feature>
<gene>
    <name evidence="13" type="ORF">PV10_06536</name>
</gene>
<keyword evidence="4 9" id="KW-0812">Transmembrane</keyword>
<evidence type="ECO:0000256" key="7">
    <source>
        <dbReference type="ARBA" id="ARBA00023136"/>
    </source>
</evidence>
<evidence type="ECO:0000256" key="6">
    <source>
        <dbReference type="ARBA" id="ARBA00022989"/>
    </source>
</evidence>
<dbReference type="Proteomes" id="UP000054302">
    <property type="component" value="Unassembled WGS sequence"/>
</dbReference>
<evidence type="ECO:0000259" key="12">
    <source>
        <dbReference type="PROSITE" id="PS50922"/>
    </source>
</evidence>
<evidence type="ECO:0000313" key="13">
    <source>
        <dbReference type="EMBL" id="KIV92065.1"/>
    </source>
</evidence>
<evidence type="ECO:0000256" key="5">
    <source>
        <dbReference type="ARBA" id="ARBA00022824"/>
    </source>
</evidence>
<dbReference type="PIRSF" id="PIRSF005225">
    <property type="entry name" value="LAG1_LAC1"/>
    <property type="match status" value="1"/>
</dbReference>
<feature type="compositionally biased region" description="Acidic residues" evidence="10">
    <location>
        <begin position="382"/>
        <end position="394"/>
    </location>
</feature>
<dbReference type="InterPro" id="IPR006634">
    <property type="entry name" value="TLC-dom"/>
</dbReference>
<evidence type="ECO:0000313" key="14">
    <source>
        <dbReference type="Proteomes" id="UP000054302"/>
    </source>
</evidence>
<evidence type="ECO:0000256" key="8">
    <source>
        <dbReference type="ARBA" id="ARBA00023180"/>
    </source>
</evidence>
<evidence type="ECO:0000256" key="11">
    <source>
        <dbReference type="SAM" id="Phobius"/>
    </source>
</evidence>
<feature type="transmembrane region" description="Helical" evidence="11">
    <location>
        <begin position="165"/>
        <end position="183"/>
    </location>
</feature>
<dbReference type="InterPro" id="IPR016439">
    <property type="entry name" value="Lag1/Lac1-like"/>
</dbReference>
<sequence>MARSRRTSSRLGADPRGDTGAPAMATSLRLRSRFATESDKSPSKSNHSARPKKPRSLSRRIKRICVRHTWLVPLLASLTVVCGYLVSPGHHNPLRHALFLSYRLEPLTPGTPIMYGKGGHDATFVTFYTIVLSFTREFIMQRLLQPMAFRFGIRGRGRQYRFMEQAYTALYFSILGPLGLYIMSESPLWYFNTTAMFENYPHRTHTALFKAYYLIQFSYWAQQAIVLVLLLEKPRKDFKELVMHHIITLTLIALSYRFHFTYMGLLVYITHDISDLFLATSKTLNYIDSVIVGPFYGLFICIWIYLRHYLNWTFLWAVLTQFRTVGPYELDWSREQYKCWISQIITFVLMTCLQVINIIWLVYIIRVARNYVFNNDRRDERSDDEEEGEEEEQIEEHGTHPDRIEVRADSEKNSQTRH</sequence>
<evidence type="ECO:0000256" key="10">
    <source>
        <dbReference type="SAM" id="MobiDB-lite"/>
    </source>
</evidence>
<name>A0A0D1WSD4_EXOME</name>
<keyword evidence="7 9" id="KW-0472">Membrane</keyword>
<proteinExistence type="inferred from homology"/>
<keyword evidence="3" id="KW-0808">Transferase</keyword>
<feature type="transmembrane region" description="Helical" evidence="11">
    <location>
        <begin position="344"/>
        <end position="365"/>
    </location>
</feature>
<dbReference type="PANTHER" id="PTHR12560">
    <property type="entry name" value="LONGEVITY ASSURANCE FACTOR 1 LAG1"/>
    <property type="match status" value="1"/>
</dbReference>
<evidence type="ECO:0000256" key="3">
    <source>
        <dbReference type="ARBA" id="ARBA00022679"/>
    </source>
</evidence>
<dbReference type="RefSeq" id="XP_016223639.1">
    <property type="nucleotide sequence ID" value="XM_016371346.1"/>
</dbReference>